<feature type="compositionally biased region" description="Polar residues" evidence="1">
    <location>
        <begin position="23"/>
        <end position="33"/>
    </location>
</feature>
<accession>A0A559LK44</accession>
<comment type="caution">
    <text evidence="2">The sequence shown here is derived from an EMBL/GenBank/DDBJ whole genome shotgun (WGS) entry which is preliminary data.</text>
</comment>
<proteinExistence type="predicted"/>
<dbReference type="Proteomes" id="UP000320707">
    <property type="component" value="Unassembled WGS sequence"/>
</dbReference>
<name>A0A559LK44_FUSOC</name>
<gene>
    <name evidence="2" type="ORF">Focb16_v006011</name>
</gene>
<sequence>MKSGSYSRHADEPGLDSCYAGFQSITPPSTQCCFSPPDQEAGDDDDGNGRDLAQSTTSPNTQSPLSEDNLLDSMEPATTESTPEPSPKTPGNPYCHHLINQTIGDFIHETYEMLERFSFNDLSLETHKTMLESIKRRLNHGHMLNRNQHHDQRGLTARNTFHSWIPGKDHDIKVRFSLPYQSWTLLVGTHLKYNYLKTRCTVDILPKTQPKQKDWERSRKRLNTDLARGRKWLYLSAKLGCGILFKDVWNLAKSSQSELNELAVGLPSDPEKAALLRLIDEQMDLFVETGKTNLALLRERLKAKDLAFAIPPLPRSTTELHNNIYTQFRDRVRGNDLVIKGTDFKFSTDSLKSLGDETWLSSNIVTACLHLSHRVPFVNTGFYIPTHRQEEALDLLPRPFQKANKQMRMWTEACKGEWPCGRLVPAFAHQ</sequence>
<dbReference type="EMBL" id="SRMI01000003">
    <property type="protein sequence ID" value="TVY74641.1"/>
    <property type="molecule type" value="Genomic_DNA"/>
</dbReference>
<protein>
    <submittedName>
        <fullName evidence="2">Uncharacterized protein</fullName>
    </submittedName>
</protein>
<reference evidence="2 3" key="1">
    <citation type="journal article" date="2019" name="Microbiol. Resour. Announc.">
        <title>High-quality draft genome sequence of Fusarium oxysporum f. sp. cubense strain 160527, a causal agent of Panama disease.</title>
        <authorList>
            <person name="Asai S."/>
            <person name="Ayukawa Y."/>
            <person name="Gan P."/>
            <person name="Masuda S."/>
            <person name="Komatsu K."/>
            <person name="Shirasu K."/>
            <person name="Arie T."/>
        </authorList>
    </citation>
    <scope>NUCLEOTIDE SEQUENCE [LARGE SCALE GENOMIC DNA]</scope>
    <source>
        <strain evidence="2 3">160527</strain>
    </source>
</reference>
<feature type="region of interest" description="Disordered" evidence="1">
    <location>
        <begin position="1"/>
        <end position="95"/>
    </location>
</feature>
<evidence type="ECO:0000313" key="2">
    <source>
        <dbReference type="EMBL" id="TVY74641.1"/>
    </source>
</evidence>
<feature type="compositionally biased region" description="Polar residues" evidence="1">
    <location>
        <begin position="53"/>
        <end position="66"/>
    </location>
</feature>
<evidence type="ECO:0000313" key="3">
    <source>
        <dbReference type="Proteomes" id="UP000320707"/>
    </source>
</evidence>
<evidence type="ECO:0000256" key="1">
    <source>
        <dbReference type="SAM" id="MobiDB-lite"/>
    </source>
</evidence>
<dbReference type="AlphaFoldDB" id="A0A559LK44"/>
<organism evidence="2 3">
    <name type="scientific">Fusarium oxysporum f. sp. cubense</name>
    <dbReference type="NCBI Taxonomy" id="61366"/>
    <lineage>
        <taxon>Eukaryota</taxon>
        <taxon>Fungi</taxon>
        <taxon>Dikarya</taxon>
        <taxon>Ascomycota</taxon>
        <taxon>Pezizomycotina</taxon>
        <taxon>Sordariomycetes</taxon>
        <taxon>Hypocreomycetidae</taxon>
        <taxon>Hypocreales</taxon>
        <taxon>Nectriaceae</taxon>
        <taxon>Fusarium</taxon>
        <taxon>Fusarium oxysporum species complex</taxon>
    </lineage>
</organism>
<feature type="compositionally biased region" description="Low complexity" evidence="1">
    <location>
        <begin position="73"/>
        <end position="83"/>
    </location>
</feature>